<keyword evidence="3" id="KW-1185">Reference proteome</keyword>
<dbReference type="GeneID" id="23614835"/>
<accession>A0A087SBZ9</accession>
<reference evidence="2 3" key="1">
    <citation type="journal article" date="2014" name="BMC Genomics">
        <title>Oil accumulation mechanisms of the oleaginous microalga Chlorella protothecoides revealed through its genome, transcriptomes, and proteomes.</title>
        <authorList>
            <person name="Gao C."/>
            <person name="Wang Y."/>
            <person name="Shen Y."/>
            <person name="Yan D."/>
            <person name="He X."/>
            <person name="Dai J."/>
            <person name="Wu Q."/>
        </authorList>
    </citation>
    <scope>NUCLEOTIDE SEQUENCE [LARGE SCALE GENOMIC DNA]</scope>
    <source>
        <strain evidence="2 3">0710</strain>
    </source>
</reference>
<dbReference type="Proteomes" id="UP000028924">
    <property type="component" value="Unassembled WGS sequence"/>
</dbReference>
<sequence>MHKTFAPGTANLTPHLMPSGVWWFSRMQHSVRSVAVRVELSRCTYSFLVSPAGPLGVRMRMSRRRDCMTCGGGFIRRAGCSPPGASPQCEDTSNTAYAGERSP</sequence>
<organism evidence="2 3">
    <name type="scientific">Auxenochlorella protothecoides</name>
    <name type="common">Green microalga</name>
    <name type="synonym">Chlorella protothecoides</name>
    <dbReference type="NCBI Taxonomy" id="3075"/>
    <lineage>
        <taxon>Eukaryota</taxon>
        <taxon>Viridiplantae</taxon>
        <taxon>Chlorophyta</taxon>
        <taxon>core chlorophytes</taxon>
        <taxon>Trebouxiophyceae</taxon>
        <taxon>Chlorellales</taxon>
        <taxon>Chlorellaceae</taxon>
        <taxon>Auxenochlorella</taxon>
    </lineage>
</organism>
<name>A0A087SBZ9_AUXPR</name>
<feature type="region of interest" description="Disordered" evidence="1">
    <location>
        <begin position="80"/>
        <end position="103"/>
    </location>
</feature>
<evidence type="ECO:0000256" key="1">
    <source>
        <dbReference type="SAM" id="MobiDB-lite"/>
    </source>
</evidence>
<evidence type="ECO:0000313" key="2">
    <source>
        <dbReference type="EMBL" id="KFM23253.1"/>
    </source>
</evidence>
<dbReference type="RefSeq" id="XP_011396123.1">
    <property type="nucleotide sequence ID" value="XM_011397821.1"/>
</dbReference>
<proteinExistence type="predicted"/>
<dbReference type="EMBL" id="KL662089">
    <property type="protein sequence ID" value="KFM23253.1"/>
    <property type="molecule type" value="Genomic_DNA"/>
</dbReference>
<dbReference type="AlphaFoldDB" id="A0A087SBZ9"/>
<gene>
    <name evidence="2" type="ORF">F751_3444</name>
</gene>
<evidence type="ECO:0000313" key="3">
    <source>
        <dbReference type="Proteomes" id="UP000028924"/>
    </source>
</evidence>
<protein>
    <submittedName>
        <fullName evidence="2">Uncharacterized protein</fullName>
    </submittedName>
</protein>
<dbReference type="KEGG" id="apro:F751_3444"/>